<gene>
    <name evidence="7" type="ORF">GS3922_13765</name>
</gene>
<accession>A0ABN4NQ46</accession>
<dbReference type="NCBIfam" id="NF006052">
    <property type="entry name" value="PRK08199.1"/>
    <property type="match status" value="1"/>
</dbReference>
<dbReference type="RefSeq" id="WP_063166805.1">
    <property type="nucleotide sequence ID" value="NZ_CP014342.1"/>
</dbReference>
<dbReference type="Gene3D" id="3.40.50.970">
    <property type="match status" value="2"/>
</dbReference>
<evidence type="ECO:0000259" key="4">
    <source>
        <dbReference type="Pfam" id="PF00205"/>
    </source>
</evidence>
<dbReference type="Pfam" id="PF00205">
    <property type="entry name" value="TPP_enzyme_M"/>
    <property type="match status" value="1"/>
</dbReference>
<evidence type="ECO:0000259" key="5">
    <source>
        <dbReference type="Pfam" id="PF02775"/>
    </source>
</evidence>
<dbReference type="CDD" id="cd07035">
    <property type="entry name" value="TPP_PYR_POX_like"/>
    <property type="match status" value="1"/>
</dbReference>
<dbReference type="PANTHER" id="PTHR18968:SF120">
    <property type="entry name" value="ACETOLACTATE SYNTHASE LARGE SUBUNIT"/>
    <property type="match status" value="1"/>
</dbReference>
<keyword evidence="8" id="KW-1185">Reference proteome</keyword>
<organism evidence="7 8">
    <name type="scientific">Geobacillus subterraneus</name>
    <dbReference type="NCBI Taxonomy" id="129338"/>
    <lineage>
        <taxon>Bacteria</taxon>
        <taxon>Bacillati</taxon>
        <taxon>Bacillota</taxon>
        <taxon>Bacilli</taxon>
        <taxon>Bacillales</taxon>
        <taxon>Anoxybacillaceae</taxon>
        <taxon>Geobacillus</taxon>
    </lineage>
</organism>
<evidence type="ECO:0000256" key="3">
    <source>
        <dbReference type="RuleBase" id="RU362132"/>
    </source>
</evidence>
<evidence type="ECO:0000313" key="8">
    <source>
        <dbReference type="Proteomes" id="UP000076226"/>
    </source>
</evidence>
<proteinExistence type="inferred from homology"/>
<dbReference type="SUPFAM" id="SSF52467">
    <property type="entry name" value="DHS-like NAD/FAD-binding domain"/>
    <property type="match status" value="1"/>
</dbReference>
<dbReference type="InterPro" id="IPR011766">
    <property type="entry name" value="TPP_enzyme_TPP-bd"/>
</dbReference>
<dbReference type="Gene3D" id="3.40.50.1220">
    <property type="entry name" value="TPP-binding domain"/>
    <property type="match status" value="1"/>
</dbReference>
<dbReference type="Pfam" id="PF02776">
    <property type="entry name" value="TPP_enzyme_N"/>
    <property type="match status" value="1"/>
</dbReference>
<dbReference type="EMBL" id="CP014342">
    <property type="protein sequence ID" value="AMX84625.1"/>
    <property type="molecule type" value="Genomic_DNA"/>
</dbReference>
<evidence type="ECO:0000313" key="7">
    <source>
        <dbReference type="EMBL" id="AMX84625.1"/>
    </source>
</evidence>
<dbReference type="CDD" id="cd00568">
    <property type="entry name" value="TPP_enzymes"/>
    <property type="match status" value="1"/>
</dbReference>
<dbReference type="PANTHER" id="PTHR18968">
    <property type="entry name" value="THIAMINE PYROPHOSPHATE ENZYMES"/>
    <property type="match status" value="1"/>
</dbReference>
<evidence type="ECO:0000256" key="1">
    <source>
        <dbReference type="ARBA" id="ARBA00007812"/>
    </source>
</evidence>
<dbReference type="InterPro" id="IPR029061">
    <property type="entry name" value="THDP-binding"/>
</dbReference>
<dbReference type="InterPro" id="IPR045229">
    <property type="entry name" value="TPP_enz"/>
</dbReference>
<protein>
    <submittedName>
        <fullName evidence="7">Acetolactate synthase</fullName>
    </submittedName>
</protein>
<dbReference type="PROSITE" id="PS00187">
    <property type="entry name" value="TPP_ENZYMES"/>
    <property type="match status" value="1"/>
</dbReference>
<sequence length="546" mass="59160">MKKRIMRGLSVPQAIVECVKQEGVSHLFGVPGESYLPLLDALYDEPTLQFISTRHEGGAAFMAEAYAKASGKPGVVLATRGVGAANLAIGVHTARQDSTPLVVLLGQVHRRFRGREGFQEVELDEWFRPLAKWAVEITDPERVPELVQRAFRVAKTGRPGPVVVSIPEDVFTATVAEAVLLAMDAPRPAPADDEVKRIEAALAAARRPLIVAGGGVKRARAEQALRRVAEQYSLPVAAAFRRHDVFPHDHPLYVGHFGLGAPAAVVETAKQADLILAVGTRLSEVTTQDYTWPLPHQTLIHIDIDEEALGKVFSADIAVAADAREALWALSGRQIVPSWNEWVSARRRAYEETARRPQPPRNVQEAIIAELQVRLPDDGVITNDAGNFAGWLHTFFSFKERQLYIGPTSGAMGYGLPAAIGAKLVHPERPVVSLSGDGGFLMTAAELETASRYGVPVISLVFNNRMYGTIRMYQELQFPGRVVGSGLGEVSFAKLAMALGANGVTVGTVDEFAAAFKQALVAAKPTVIEVMTEPEQLSVTMRLPGR</sequence>
<comment type="similarity">
    <text evidence="1 3">Belongs to the TPP enzyme family.</text>
</comment>
<dbReference type="InterPro" id="IPR012001">
    <property type="entry name" value="Thiamin_PyroP_enz_TPP-bd_dom"/>
</dbReference>
<dbReference type="Proteomes" id="UP000076226">
    <property type="component" value="Chromosome"/>
</dbReference>
<feature type="domain" description="Thiamine pyrophosphate enzyme TPP-binding" evidence="5">
    <location>
        <begin position="384"/>
        <end position="530"/>
    </location>
</feature>
<feature type="domain" description="Thiamine pyrophosphate enzyme central" evidence="4">
    <location>
        <begin position="196"/>
        <end position="330"/>
    </location>
</feature>
<keyword evidence="2 3" id="KW-0786">Thiamine pyrophosphate</keyword>
<feature type="domain" description="Thiamine pyrophosphate enzyme N-terminal TPP-binding" evidence="6">
    <location>
        <begin position="12"/>
        <end position="121"/>
    </location>
</feature>
<evidence type="ECO:0000259" key="6">
    <source>
        <dbReference type="Pfam" id="PF02776"/>
    </source>
</evidence>
<dbReference type="InterPro" id="IPR012000">
    <property type="entry name" value="Thiamin_PyroP_enz_cen_dom"/>
</dbReference>
<dbReference type="Pfam" id="PF02775">
    <property type="entry name" value="TPP_enzyme_C"/>
    <property type="match status" value="1"/>
</dbReference>
<dbReference type="SUPFAM" id="SSF52518">
    <property type="entry name" value="Thiamin diphosphate-binding fold (THDP-binding)"/>
    <property type="match status" value="2"/>
</dbReference>
<dbReference type="InterPro" id="IPR000399">
    <property type="entry name" value="TPP-bd_CS"/>
</dbReference>
<evidence type="ECO:0000256" key="2">
    <source>
        <dbReference type="ARBA" id="ARBA00023052"/>
    </source>
</evidence>
<dbReference type="InterPro" id="IPR029035">
    <property type="entry name" value="DHS-like_NAD/FAD-binding_dom"/>
</dbReference>
<reference evidence="7 8" key="1">
    <citation type="submission" date="2016-02" db="EMBL/GenBank/DDBJ databases">
        <title>Complete genome sequence of Geobacillus subterraneus KCTC 3922T.</title>
        <authorList>
            <person name="Lee D.-W."/>
            <person name="Lee Y.-J."/>
            <person name="Lee S.-J."/>
            <person name="Park G.-S."/>
            <person name="Lee S.-J."/>
            <person name="Shin J.-H."/>
        </authorList>
    </citation>
    <scope>NUCLEOTIDE SEQUENCE [LARGE SCALE GENOMIC DNA]</scope>
    <source>
        <strain evidence="7 8">KCTC 3922</strain>
    </source>
</reference>
<name>A0ABN4NQ46_9BACL</name>